<evidence type="ECO:0000313" key="2">
    <source>
        <dbReference type="Proteomes" id="UP000093514"/>
    </source>
</evidence>
<sequence length="118" mass="13645">MSHILGGYTFPYLPPDNAWSGIKKVKSRVDVSTYSSNVTLNWGVHIKGSLVSYEYPLMEENFFQSLKNKYELDQEFNYDPKDGHIYSVKIVHFTGQVYKKGSYRSNVVLNLKILEQLT</sequence>
<gene>
    <name evidence="1" type="ORF">U472_00195</name>
</gene>
<proteinExistence type="predicted"/>
<name>A0A1C0ADB2_9FIRM</name>
<reference evidence="1 2" key="2">
    <citation type="submission" date="2016-08" db="EMBL/GenBank/DDBJ databases">
        <title>Orenia metallireducens sp. nov. strain Z6, a Novel Metal-reducing Firmicute from the Deep Subsurface.</title>
        <authorList>
            <person name="Maxim B.I."/>
            <person name="Kenneth K."/>
            <person name="Flynn T.M."/>
            <person name="Oloughlin E.J."/>
            <person name="Locke R.A."/>
            <person name="Weber J.R."/>
            <person name="Egan S.M."/>
            <person name="Mackie R.I."/>
            <person name="Cann I.K."/>
        </authorList>
    </citation>
    <scope>NUCLEOTIDE SEQUENCE [LARGE SCALE GENOMIC DNA]</scope>
    <source>
        <strain evidence="1 2">Z6</strain>
    </source>
</reference>
<evidence type="ECO:0008006" key="3">
    <source>
        <dbReference type="Google" id="ProtNLM"/>
    </source>
</evidence>
<evidence type="ECO:0000313" key="1">
    <source>
        <dbReference type="EMBL" id="OCL28612.1"/>
    </source>
</evidence>
<dbReference type="EMBL" id="LWDV01000003">
    <property type="protein sequence ID" value="OCL28612.1"/>
    <property type="molecule type" value="Genomic_DNA"/>
</dbReference>
<protein>
    <recommendedName>
        <fullName evidence="3">Phage tail protein</fullName>
    </recommendedName>
</protein>
<organism evidence="1 2">
    <name type="scientific">Orenia metallireducens</name>
    <dbReference type="NCBI Taxonomy" id="1413210"/>
    <lineage>
        <taxon>Bacteria</taxon>
        <taxon>Bacillati</taxon>
        <taxon>Bacillota</taxon>
        <taxon>Clostridia</taxon>
        <taxon>Halanaerobiales</taxon>
        <taxon>Halobacteroidaceae</taxon>
        <taxon>Orenia</taxon>
    </lineage>
</organism>
<reference evidence="2" key="1">
    <citation type="submission" date="2016-07" db="EMBL/GenBank/DDBJ databases">
        <authorList>
            <person name="Florea S."/>
            <person name="Webb J.S."/>
            <person name="Jaromczyk J."/>
            <person name="Schardl C.L."/>
        </authorList>
    </citation>
    <scope>NUCLEOTIDE SEQUENCE [LARGE SCALE GENOMIC DNA]</scope>
    <source>
        <strain evidence="2">Z6</strain>
    </source>
</reference>
<dbReference type="Proteomes" id="UP000093514">
    <property type="component" value="Unassembled WGS sequence"/>
</dbReference>
<accession>A0A1C0ADB2</accession>
<keyword evidence="2" id="KW-1185">Reference proteome</keyword>
<comment type="caution">
    <text evidence="1">The sequence shown here is derived from an EMBL/GenBank/DDBJ whole genome shotgun (WGS) entry which is preliminary data.</text>
</comment>
<dbReference type="AlphaFoldDB" id="A0A1C0ADB2"/>
<dbReference type="RefSeq" id="WP_068714308.1">
    <property type="nucleotide sequence ID" value="NZ_LWDV01000003.1"/>
</dbReference>